<evidence type="ECO:0000256" key="1">
    <source>
        <dbReference type="SAM" id="MobiDB-lite"/>
    </source>
</evidence>
<feature type="non-terminal residue" evidence="2">
    <location>
        <position position="1"/>
    </location>
</feature>
<evidence type="ECO:0000313" key="3">
    <source>
        <dbReference type="Proteomes" id="UP000236291"/>
    </source>
</evidence>
<comment type="caution">
    <text evidence="2">The sequence shown here is derived from an EMBL/GenBank/DDBJ whole genome shotgun (WGS) entry which is preliminary data.</text>
</comment>
<dbReference type="EMBL" id="ASHM01032681">
    <property type="protein sequence ID" value="PNX77631.1"/>
    <property type="molecule type" value="Genomic_DNA"/>
</dbReference>
<reference evidence="2 3" key="2">
    <citation type="journal article" date="2017" name="Front. Plant Sci.">
        <title>Gene Classification and Mining of Molecular Markers Useful in Red Clover (Trifolium pratense) Breeding.</title>
        <authorList>
            <person name="Istvanek J."/>
            <person name="Dluhosova J."/>
            <person name="Dluhos P."/>
            <person name="Patkova L."/>
            <person name="Nedelnik J."/>
            <person name="Repkova J."/>
        </authorList>
    </citation>
    <scope>NUCLEOTIDE SEQUENCE [LARGE SCALE GENOMIC DNA]</scope>
    <source>
        <strain evidence="3">cv. Tatra</strain>
        <tissue evidence="2">Young leaves</tissue>
    </source>
</reference>
<proteinExistence type="predicted"/>
<dbReference type="Proteomes" id="UP000236291">
    <property type="component" value="Unassembled WGS sequence"/>
</dbReference>
<name>A0A2K3LGH0_TRIPR</name>
<dbReference type="AlphaFoldDB" id="A0A2K3LGH0"/>
<feature type="compositionally biased region" description="Polar residues" evidence="1">
    <location>
        <begin position="1"/>
        <end position="16"/>
    </location>
</feature>
<accession>A0A2K3LGH0</accession>
<protein>
    <submittedName>
        <fullName evidence="2">Uncharacterized protein</fullName>
    </submittedName>
</protein>
<feature type="compositionally biased region" description="Basic and acidic residues" evidence="1">
    <location>
        <begin position="59"/>
        <end position="73"/>
    </location>
</feature>
<organism evidence="2 3">
    <name type="scientific">Trifolium pratense</name>
    <name type="common">Red clover</name>
    <dbReference type="NCBI Taxonomy" id="57577"/>
    <lineage>
        <taxon>Eukaryota</taxon>
        <taxon>Viridiplantae</taxon>
        <taxon>Streptophyta</taxon>
        <taxon>Embryophyta</taxon>
        <taxon>Tracheophyta</taxon>
        <taxon>Spermatophyta</taxon>
        <taxon>Magnoliopsida</taxon>
        <taxon>eudicotyledons</taxon>
        <taxon>Gunneridae</taxon>
        <taxon>Pentapetalae</taxon>
        <taxon>rosids</taxon>
        <taxon>fabids</taxon>
        <taxon>Fabales</taxon>
        <taxon>Fabaceae</taxon>
        <taxon>Papilionoideae</taxon>
        <taxon>50 kb inversion clade</taxon>
        <taxon>NPAAA clade</taxon>
        <taxon>Hologalegina</taxon>
        <taxon>IRL clade</taxon>
        <taxon>Trifolieae</taxon>
        <taxon>Trifolium</taxon>
    </lineage>
</organism>
<sequence length="80" mass="8620">GVAIDNTNEATGNIVEQQEPEANDNNTVADELVVTNASEPTNENNLRDGGSENENPTEAVERESVEEITETHSENNSPPQ</sequence>
<feature type="region of interest" description="Disordered" evidence="1">
    <location>
        <begin position="1"/>
        <end position="80"/>
    </location>
</feature>
<reference evidence="2 3" key="1">
    <citation type="journal article" date="2014" name="Am. J. Bot.">
        <title>Genome assembly and annotation for red clover (Trifolium pratense; Fabaceae).</title>
        <authorList>
            <person name="Istvanek J."/>
            <person name="Jaros M."/>
            <person name="Krenek A."/>
            <person name="Repkova J."/>
        </authorList>
    </citation>
    <scope>NUCLEOTIDE SEQUENCE [LARGE SCALE GENOMIC DNA]</scope>
    <source>
        <strain evidence="3">cv. Tatra</strain>
        <tissue evidence="2">Young leaves</tissue>
    </source>
</reference>
<gene>
    <name evidence="2" type="ORF">L195_g033599</name>
</gene>
<evidence type="ECO:0000313" key="2">
    <source>
        <dbReference type="EMBL" id="PNX77631.1"/>
    </source>
</evidence>
<feature type="compositionally biased region" description="Polar residues" evidence="1">
    <location>
        <begin position="35"/>
        <end position="44"/>
    </location>
</feature>